<dbReference type="PANTHER" id="PTHR11214:SF3">
    <property type="entry name" value="BETA-1,3-GALACTOSYLTRANSFERASE 6"/>
    <property type="match status" value="1"/>
</dbReference>
<evidence type="ECO:0000313" key="12">
    <source>
        <dbReference type="Proteomes" id="UP001497525"/>
    </source>
</evidence>
<dbReference type="Gene3D" id="3.90.550.50">
    <property type="match status" value="1"/>
</dbReference>
<name>A0AAV2TG94_CALDB</name>
<dbReference type="InterPro" id="IPR002659">
    <property type="entry name" value="Glyco_trans_31"/>
</dbReference>
<dbReference type="Pfam" id="PF01762">
    <property type="entry name" value="Galactosyl_T"/>
    <property type="match status" value="1"/>
</dbReference>
<evidence type="ECO:0000256" key="6">
    <source>
        <dbReference type="ARBA" id="ARBA00022968"/>
    </source>
</evidence>
<evidence type="ECO:0000256" key="3">
    <source>
        <dbReference type="ARBA" id="ARBA00022676"/>
    </source>
</evidence>
<comment type="caution">
    <text evidence="11">The sequence shown here is derived from an EMBL/GenBank/DDBJ whole genome shotgun (WGS) entry which is preliminary data.</text>
</comment>
<evidence type="ECO:0000256" key="1">
    <source>
        <dbReference type="ARBA" id="ARBA00004323"/>
    </source>
</evidence>
<dbReference type="GO" id="GO:0000139">
    <property type="term" value="C:Golgi membrane"/>
    <property type="evidence" value="ECO:0007669"/>
    <property type="project" value="UniProtKB-SubCell"/>
</dbReference>
<evidence type="ECO:0000256" key="5">
    <source>
        <dbReference type="ARBA" id="ARBA00022692"/>
    </source>
</evidence>
<keyword evidence="7" id="KW-1133">Transmembrane helix</keyword>
<dbReference type="Proteomes" id="UP001497525">
    <property type="component" value="Unassembled WGS sequence"/>
</dbReference>
<keyword evidence="9" id="KW-0472">Membrane</keyword>
<accession>A0AAV2TG94</accession>
<keyword evidence="4" id="KW-0808">Transferase</keyword>
<comment type="similarity">
    <text evidence="2 10">Belongs to the glycosyltransferase 31 family.</text>
</comment>
<reference evidence="11" key="1">
    <citation type="submission" date="2024-06" db="EMBL/GenBank/DDBJ databases">
        <authorList>
            <person name="Liu X."/>
            <person name="Lenzi L."/>
            <person name="Haldenby T S."/>
            <person name="Uol C."/>
        </authorList>
    </citation>
    <scope>NUCLEOTIDE SEQUENCE</scope>
</reference>
<proteinExistence type="inferred from homology"/>
<organism evidence="11 12">
    <name type="scientific">Calicophoron daubneyi</name>
    <name type="common">Rumen fluke</name>
    <name type="synonym">Paramphistomum daubneyi</name>
    <dbReference type="NCBI Taxonomy" id="300641"/>
    <lineage>
        <taxon>Eukaryota</taxon>
        <taxon>Metazoa</taxon>
        <taxon>Spiralia</taxon>
        <taxon>Lophotrochozoa</taxon>
        <taxon>Platyhelminthes</taxon>
        <taxon>Trematoda</taxon>
        <taxon>Digenea</taxon>
        <taxon>Plagiorchiida</taxon>
        <taxon>Pronocephalata</taxon>
        <taxon>Paramphistomoidea</taxon>
        <taxon>Paramphistomidae</taxon>
        <taxon>Calicophoron</taxon>
    </lineage>
</organism>
<evidence type="ECO:0000313" key="11">
    <source>
        <dbReference type="EMBL" id="CAL5135906.1"/>
    </source>
</evidence>
<evidence type="ECO:0000256" key="8">
    <source>
        <dbReference type="ARBA" id="ARBA00023034"/>
    </source>
</evidence>
<sequence>MSYIRLLKTMFNDTENNRSELEKLVHLDVHHRLNGAEQDLQLYPKVLDLRATVSAIRSGKPTDQNPESDPELLVLQAPLLSCRNLEDGLFLGRRPYNCDLMVMVKSCTLCQRQRAHARSTYMQKRLWVGLRIEFVFVVGVPFFLNSSRYIVDDVELPSRQHVRTKNELRERRKALFKESQINNDMLIGGFRDSYENLTTKVIFAFRWASTFCKYCSPLFLFMDNDVSLIPKNVLRLVKNLPEEDKKEVLGGMRYPNREAVRPTGNIFANRHALTRKHYPWRYLPPFLRGGGYLVGSEKVRDAAIASAYVKRVRMEDVFTALIWEKLGYKCIILPGFLLRPSLPSDVARLSLTYTRFADLHVDWKTGEFVH</sequence>
<protein>
    <recommendedName>
        <fullName evidence="10">Hexosyltransferase</fullName>
        <ecNumber evidence="10">2.4.1.-</ecNumber>
    </recommendedName>
</protein>
<evidence type="ECO:0000256" key="2">
    <source>
        <dbReference type="ARBA" id="ARBA00008661"/>
    </source>
</evidence>
<dbReference type="PANTHER" id="PTHR11214">
    <property type="entry name" value="BETA-1,3-N-ACETYLGLUCOSAMINYLTRANSFERASE"/>
    <property type="match status" value="1"/>
</dbReference>
<evidence type="ECO:0000256" key="10">
    <source>
        <dbReference type="RuleBase" id="RU363063"/>
    </source>
</evidence>
<keyword evidence="5" id="KW-0812">Transmembrane</keyword>
<keyword evidence="6" id="KW-0735">Signal-anchor</keyword>
<evidence type="ECO:0000256" key="7">
    <source>
        <dbReference type="ARBA" id="ARBA00022989"/>
    </source>
</evidence>
<keyword evidence="3 10" id="KW-0328">Glycosyltransferase</keyword>
<evidence type="ECO:0000256" key="4">
    <source>
        <dbReference type="ARBA" id="ARBA00022679"/>
    </source>
</evidence>
<keyword evidence="8 10" id="KW-0333">Golgi apparatus</keyword>
<gene>
    <name evidence="11" type="ORF">CDAUBV1_LOCUS10011</name>
</gene>
<dbReference type="GO" id="GO:0006493">
    <property type="term" value="P:protein O-linked glycosylation"/>
    <property type="evidence" value="ECO:0007669"/>
    <property type="project" value="TreeGrafter"/>
</dbReference>
<dbReference type="EC" id="2.4.1.-" evidence="10"/>
<dbReference type="GO" id="GO:0016758">
    <property type="term" value="F:hexosyltransferase activity"/>
    <property type="evidence" value="ECO:0007669"/>
    <property type="project" value="InterPro"/>
</dbReference>
<dbReference type="AlphaFoldDB" id="A0AAV2TG94"/>
<evidence type="ECO:0000256" key="9">
    <source>
        <dbReference type="ARBA" id="ARBA00023136"/>
    </source>
</evidence>
<dbReference type="EMBL" id="CAXLJL010000270">
    <property type="protein sequence ID" value="CAL5135906.1"/>
    <property type="molecule type" value="Genomic_DNA"/>
</dbReference>
<comment type="subcellular location">
    <subcellularLocation>
        <location evidence="1 10">Golgi apparatus membrane</location>
        <topology evidence="1 10">Single-pass type II membrane protein</topology>
    </subcellularLocation>
</comment>